<accession>A0ACC4BCC1</accession>
<proteinExistence type="predicted"/>
<evidence type="ECO:0000313" key="2">
    <source>
        <dbReference type="Proteomes" id="UP000309997"/>
    </source>
</evidence>
<dbReference type="Proteomes" id="UP000309997">
    <property type="component" value="Unassembled WGS sequence"/>
</dbReference>
<dbReference type="EMBL" id="RCHU02000012">
    <property type="protein sequence ID" value="KAL3575692.1"/>
    <property type="molecule type" value="Genomic_DNA"/>
</dbReference>
<evidence type="ECO:0000313" key="1">
    <source>
        <dbReference type="EMBL" id="KAL3575692.1"/>
    </source>
</evidence>
<sequence length="188" mass="21422">MYYESFILSLAALNYLCRQLTESLMPVLDIWVIVVNNGTFDRDVRWRTGVELIPARCRSSDNFLSSLTSLEQAYNQARKRGWKRSKKWTSIVVTPSFDDNNPDVVTDETTSTATAVASTSKVKNGCECCNKKVGLMGFECHCGSTFCGVHRYPKEHSCTFDFKTLLINKIWPSKIRLLQVINMVPEFE</sequence>
<name>A0ACC4BCC1_POPAL</name>
<organism evidence="1 2">
    <name type="scientific">Populus alba</name>
    <name type="common">White poplar</name>
    <dbReference type="NCBI Taxonomy" id="43335"/>
    <lineage>
        <taxon>Eukaryota</taxon>
        <taxon>Viridiplantae</taxon>
        <taxon>Streptophyta</taxon>
        <taxon>Embryophyta</taxon>
        <taxon>Tracheophyta</taxon>
        <taxon>Spermatophyta</taxon>
        <taxon>Magnoliopsida</taxon>
        <taxon>eudicotyledons</taxon>
        <taxon>Gunneridae</taxon>
        <taxon>Pentapetalae</taxon>
        <taxon>rosids</taxon>
        <taxon>fabids</taxon>
        <taxon>Malpighiales</taxon>
        <taxon>Salicaceae</taxon>
        <taxon>Saliceae</taxon>
        <taxon>Populus</taxon>
    </lineage>
</organism>
<gene>
    <name evidence="1" type="ORF">D5086_023793</name>
</gene>
<keyword evidence="2" id="KW-1185">Reference proteome</keyword>
<reference evidence="1 2" key="1">
    <citation type="journal article" date="2024" name="Plant Biotechnol. J.">
        <title>Genome and CRISPR/Cas9 system of a widespread forest tree (Populus alba) in the world.</title>
        <authorList>
            <person name="Liu Y.J."/>
            <person name="Jiang P.F."/>
            <person name="Han X.M."/>
            <person name="Li X.Y."/>
            <person name="Wang H.M."/>
            <person name="Wang Y.J."/>
            <person name="Wang X.X."/>
            <person name="Zeng Q.Y."/>
        </authorList>
    </citation>
    <scope>NUCLEOTIDE SEQUENCE [LARGE SCALE GENOMIC DNA]</scope>
    <source>
        <strain evidence="2">cv. PAL-ZL1</strain>
    </source>
</reference>
<comment type="caution">
    <text evidence="1">The sequence shown here is derived from an EMBL/GenBank/DDBJ whole genome shotgun (WGS) entry which is preliminary data.</text>
</comment>
<protein>
    <submittedName>
        <fullName evidence="1">Uncharacterized protein</fullName>
    </submittedName>
</protein>